<comment type="caution">
    <text evidence="3">The sequence shown here is derived from an EMBL/GenBank/DDBJ whole genome shotgun (WGS) entry which is preliminary data.</text>
</comment>
<dbReference type="Proteomes" id="UP001472677">
    <property type="component" value="Unassembled WGS sequence"/>
</dbReference>
<evidence type="ECO:0000256" key="2">
    <source>
        <dbReference type="SAM" id="Phobius"/>
    </source>
</evidence>
<protein>
    <submittedName>
        <fullName evidence="3">Uncharacterized protein</fullName>
    </submittedName>
</protein>
<evidence type="ECO:0000313" key="3">
    <source>
        <dbReference type="EMBL" id="KAK8501352.1"/>
    </source>
</evidence>
<feature type="compositionally biased region" description="Basic and acidic residues" evidence="1">
    <location>
        <begin position="64"/>
        <end position="75"/>
    </location>
</feature>
<evidence type="ECO:0000313" key="4">
    <source>
        <dbReference type="Proteomes" id="UP001472677"/>
    </source>
</evidence>
<dbReference type="EMBL" id="JBBPBM010000192">
    <property type="protein sequence ID" value="KAK8501352.1"/>
    <property type="molecule type" value="Genomic_DNA"/>
</dbReference>
<feature type="region of interest" description="Disordered" evidence="1">
    <location>
        <begin position="54"/>
        <end position="75"/>
    </location>
</feature>
<keyword evidence="2" id="KW-0812">Transmembrane</keyword>
<keyword evidence="2" id="KW-0472">Membrane</keyword>
<reference evidence="3 4" key="1">
    <citation type="journal article" date="2024" name="G3 (Bethesda)">
        <title>Genome assembly of Hibiscus sabdariffa L. provides insights into metabolisms of medicinal natural products.</title>
        <authorList>
            <person name="Kim T."/>
        </authorList>
    </citation>
    <scope>NUCLEOTIDE SEQUENCE [LARGE SCALE GENOMIC DNA]</scope>
    <source>
        <strain evidence="3">TK-2024</strain>
        <tissue evidence="3">Old leaves</tissue>
    </source>
</reference>
<feature type="transmembrane region" description="Helical" evidence="2">
    <location>
        <begin position="94"/>
        <end position="117"/>
    </location>
</feature>
<organism evidence="3 4">
    <name type="scientific">Hibiscus sabdariffa</name>
    <name type="common">roselle</name>
    <dbReference type="NCBI Taxonomy" id="183260"/>
    <lineage>
        <taxon>Eukaryota</taxon>
        <taxon>Viridiplantae</taxon>
        <taxon>Streptophyta</taxon>
        <taxon>Embryophyta</taxon>
        <taxon>Tracheophyta</taxon>
        <taxon>Spermatophyta</taxon>
        <taxon>Magnoliopsida</taxon>
        <taxon>eudicotyledons</taxon>
        <taxon>Gunneridae</taxon>
        <taxon>Pentapetalae</taxon>
        <taxon>rosids</taxon>
        <taxon>malvids</taxon>
        <taxon>Malvales</taxon>
        <taxon>Malvaceae</taxon>
        <taxon>Malvoideae</taxon>
        <taxon>Hibiscus</taxon>
    </lineage>
</organism>
<keyword evidence="2" id="KW-1133">Transmembrane helix</keyword>
<gene>
    <name evidence="3" type="ORF">V6N12_021047</name>
</gene>
<proteinExistence type="predicted"/>
<name>A0ABR2B3J1_9ROSI</name>
<sequence>MSVSIEALAMAGVDYMEWGLYIQEWERDDELPPPHLLADADGKDEEFMRRRFHRSFGRKNNNKNVEDDSGKERVGDHEVGYPGMVQWRRRMESVWLCLLTMVSMVQTMIKLLVIISWTETRFKNNSS</sequence>
<keyword evidence="4" id="KW-1185">Reference proteome</keyword>
<evidence type="ECO:0000256" key="1">
    <source>
        <dbReference type="SAM" id="MobiDB-lite"/>
    </source>
</evidence>
<accession>A0ABR2B3J1</accession>